<evidence type="ECO:0000313" key="10">
    <source>
        <dbReference type="Proteomes" id="UP000567795"/>
    </source>
</evidence>
<dbReference type="InterPro" id="IPR007267">
    <property type="entry name" value="GtrA_DPMS_TM"/>
</dbReference>
<comment type="caution">
    <text evidence="9">The sequence shown here is derived from an EMBL/GenBank/DDBJ whole genome shotgun (WGS) entry which is preliminary data.</text>
</comment>
<comment type="subcellular location">
    <subcellularLocation>
        <location evidence="1">Membrane</location>
        <topology evidence="1">Multi-pass membrane protein</topology>
    </subcellularLocation>
</comment>
<keyword evidence="5 7" id="KW-0472">Membrane</keyword>
<organism evidence="9 10">
    <name type="scientific">Allostreptomyces psammosilenae</name>
    <dbReference type="NCBI Taxonomy" id="1892865"/>
    <lineage>
        <taxon>Bacteria</taxon>
        <taxon>Bacillati</taxon>
        <taxon>Actinomycetota</taxon>
        <taxon>Actinomycetes</taxon>
        <taxon>Kitasatosporales</taxon>
        <taxon>Streptomycetaceae</taxon>
        <taxon>Allostreptomyces</taxon>
    </lineage>
</organism>
<feature type="transmembrane region" description="Helical" evidence="7">
    <location>
        <begin position="28"/>
        <end position="47"/>
    </location>
</feature>
<name>A0A852ZUR1_9ACTN</name>
<evidence type="ECO:0000256" key="2">
    <source>
        <dbReference type="ARBA" id="ARBA00009399"/>
    </source>
</evidence>
<feature type="transmembrane region" description="Helical" evidence="7">
    <location>
        <begin position="67"/>
        <end position="90"/>
    </location>
</feature>
<feature type="compositionally biased region" description="Gly residues" evidence="6">
    <location>
        <begin position="146"/>
        <end position="161"/>
    </location>
</feature>
<dbReference type="GO" id="GO:0000271">
    <property type="term" value="P:polysaccharide biosynthetic process"/>
    <property type="evidence" value="ECO:0007669"/>
    <property type="project" value="InterPro"/>
</dbReference>
<gene>
    <name evidence="9" type="ORF">FHU37_003076</name>
</gene>
<evidence type="ECO:0000256" key="3">
    <source>
        <dbReference type="ARBA" id="ARBA00022692"/>
    </source>
</evidence>
<feature type="domain" description="GtrA/DPMS transmembrane" evidence="8">
    <location>
        <begin position="3"/>
        <end position="124"/>
    </location>
</feature>
<reference evidence="9 10" key="1">
    <citation type="submission" date="2020-07" db="EMBL/GenBank/DDBJ databases">
        <title>Sequencing the genomes of 1000 actinobacteria strains.</title>
        <authorList>
            <person name="Klenk H.-P."/>
        </authorList>
    </citation>
    <scope>NUCLEOTIDE SEQUENCE [LARGE SCALE GENOMIC DNA]</scope>
    <source>
        <strain evidence="9 10">DSM 42178</strain>
    </source>
</reference>
<dbReference type="PANTHER" id="PTHR38459">
    <property type="entry name" value="PROPHAGE BACTOPRENOL-LINKED GLUCOSE TRANSLOCASE HOMOLOG"/>
    <property type="match status" value="1"/>
</dbReference>
<keyword evidence="10" id="KW-1185">Reference proteome</keyword>
<dbReference type="EMBL" id="JACBZD010000001">
    <property type="protein sequence ID" value="NYI06133.1"/>
    <property type="molecule type" value="Genomic_DNA"/>
</dbReference>
<evidence type="ECO:0000259" key="8">
    <source>
        <dbReference type="Pfam" id="PF04138"/>
    </source>
</evidence>
<proteinExistence type="inferred from homology"/>
<dbReference type="Proteomes" id="UP000567795">
    <property type="component" value="Unassembled WGS sequence"/>
</dbReference>
<evidence type="ECO:0000313" key="9">
    <source>
        <dbReference type="EMBL" id="NYI06133.1"/>
    </source>
</evidence>
<dbReference type="InterPro" id="IPR051401">
    <property type="entry name" value="GtrA_CellWall_Glycosyl"/>
</dbReference>
<keyword evidence="4 7" id="KW-1133">Transmembrane helix</keyword>
<evidence type="ECO:0000256" key="7">
    <source>
        <dbReference type="SAM" id="Phobius"/>
    </source>
</evidence>
<dbReference type="Pfam" id="PF04138">
    <property type="entry name" value="GtrA_DPMS_TM"/>
    <property type="match status" value="1"/>
</dbReference>
<feature type="transmembrane region" description="Helical" evidence="7">
    <location>
        <begin position="102"/>
        <end position="118"/>
    </location>
</feature>
<accession>A0A852ZUR1</accession>
<dbReference type="PANTHER" id="PTHR38459:SF1">
    <property type="entry name" value="PROPHAGE BACTOPRENOL-LINKED GLUCOSE TRANSLOCASE HOMOLOG"/>
    <property type="match status" value="1"/>
</dbReference>
<dbReference type="GO" id="GO:0005886">
    <property type="term" value="C:plasma membrane"/>
    <property type="evidence" value="ECO:0007669"/>
    <property type="project" value="TreeGrafter"/>
</dbReference>
<feature type="region of interest" description="Disordered" evidence="6">
    <location>
        <begin position="146"/>
        <end position="171"/>
    </location>
</feature>
<dbReference type="RefSeq" id="WP_312892621.1">
    <property type="nucleotide sequence ID" value="NZ_JACBZD010000001.1"/>
</dbReference>
<protein>
    <submittedName>
        <fullName evidence="9">Putative flippase GtrA</fullName>
    </submittedName>
</protein>
<keyword evidence="3 7" id="KW-0812">Transmembrane</keyword>
<comment type="similarity">
    <text evidence="2">Belongs to the GtrA family.</text>
</comment>
<evidence type="ECO:0000256" key="4">
    <source>
        <dbReference type="ARBA" id="ARBA00022989"/>
    </source>
</evidence>
<evidence type="ECO:0000256" key="1">
    <source>
        <dbReference type="ARBA" id="ARBA00004141"/>
    </source>
</evidence>
<evidence type="ECO:0000256" key="6">
    <source>
        <dbReference type="SAM" id="MobiDB-lite"/>
    </source>
</evidence>
<evidence type="ECO:0000256" key="5">
    <source>
        <dbReference type="ARBA" id="ARBA00023136"/>
    </source>
</evidence>
<sequence length="171" mass="18086">MTKFGAVGAVGVVVNVLVFNLCTGTFGLATVRSGVISTAVAILTNYLGNRYWTYRHRRDEAAPRREFLLFMAFSGVGLLIENGTLALTHYALGWDSTLADNVWKFVGIAVATLFRFWSYRTWVFRALPEPAPEEVAFADLAGDGGAAGPAGGTGPGGGARGAGEPRVTAGR</sequence>
<dbReference type="AlphaFoldDB" id="A0A852ZUR1"/>